<feature type="transmembrane region" description="Helical" evidence="1">
    <location>
        <begin position="12"/>
        <end position="32"/>
    </location>
</feature>
<dbReference type="GO" id="GO:0030246">
    <property type="term" value="F:carbohydrate binding"/>
    <property type="evidence" value="ECO:0007669"/>
    <property type="project" value="InterPro"/>
</dbReference>
<dbReference type="InterPro" id="IPR013783">
    <property type="entry name" value="Ig-like_fold"/>
</dbReference>
<evidence type="ECO:0008006" key="4">
    <source>
        <dbReference type="Google" id="ProtNLM"/>
    </source>
</evidence>
<evidence type="ECO:0000313" key="3">
    <source>
        <dbReference type="Proteomes" id="UP000287296"/>
    </source>
</evidence>
<keyword evidence="1" id="KW-0472">Membrane</keyword>
<gene>
    <name evidence="2" type="ORF">D5F11_010255</name>
</gene>
<evidence type="ECO:0000256" key="1">
    <source>
        <dbReference type="SAM" id="Phobius"/>
    </source>
</evidence>
<reference evidence="2 3" key="1">
    <citation type="submission" date="2018-12" db="EMBL/GenBank/DDBJ databases">
        <authorList>
            <person name="Sun L."/>
            <person name="Chen Z."/>
        </authorList>
    </citation>
    <scope>NUCLEOTIDE SEQUENCE [LARGE SCALE GENOMIC DNA]</scope>
    <source>
        <strain evidence="2 3">LMG 29736</strain>
    </source>
</reference>
<dbReference type="Pfam" id="PF13620">
    <property type="entry name" value="CarboxypepD_reg"/>
    <property type="match status" value="1"/>
</dbReference>
<evidence type="ECO:0000313" key="2">
    <source>
        <dbReference type="EMBL" id="RST59786.1"/>
    </source>
</evidence>
<dbReference type="SUPFAM" id="SSF49452">
    <property type="entry name" value="Starch-binding domain-like"/>
    <property type="match status" value="1"/>
</dbReference>
<dbReference type="InterPro" id="IPR011990">
    <property type="entry name" value="TPR-like_helical_dom_sf"/>
</dbReference>
<dbReference type="RefSeq" id="WP_120115884.1">
    <property type="nucleotide sequence ID" value="NZ_QYTW02000008.1"/>
</dbReference>
<proteinExistence type="predicted"/>
<dbReference type="Gene3D" id="2.60.40.10">
    <property type="entry name" value="Immunoglobulins"/>
    <property type="match status" value="1"/>
</dbReference>
<sequence length="740" mass="85022">MKIKIKVKHLVFILISISLIAFVISPQLQLYIAKKQAEYGQPAAKVKLLKSLDSKMILDSQKQKIIQDYMLENHIANQFDVYVGPSFSQFNPPDHAVFTWDEMLPHLNRYVKKSPIDDDFASATKLLTFHFKSIGQLDQAYDILQSAIERTSTEDSWIREELQLEQVQMMIEQADYSAAEQLLQKINEKIDPDDYYLQAKIDQKKIEMEIHQGHLQNAYKEVKNALTEYKAKEIDEEKEFGESEGVSVVYEQLLSMKNSLQNALDKRGNMIHTVKGRIVYSDGTPVSNAGVFLRSEEKASRSVGPGEAYQVTTDKDGYFNIPKVLSGSYQVALGLGFDQINGWTWPVNMDEWLDVGEKKTITYNITLQKLIKLNSPVNQQKITDQHILFSWGKVAGADYYQLNLGADMDSGSVSTVFKSYITDNQINVPIEDIYNHPLGVIFPGDDLSTVSPKSLLAFTNTNNRFYWSVDAYRADGKRLTSSSGYRLDEDTIGNLPFFYLKERNLTNADRLLLGKKLKKALAAYQSNYEKNPDDIHSLRMITRLIGAESDTNATENETSISYLQTYAEKTNSTQALFSLVDYYYEKQQWDSFNKWFNTYEAAVGNRLDEYDQAIYASALMKQGKIKEASERFKQVMELDKSHEFVGSWLAVELYDGKTFEHAIAIAKDYPERLFGDEKRDWFQMVQALQEESKTDPHYRKELKEALDLYFKNENKELSHWMQTTDKPAMKKFIAAVKDVR</sequence>
<organism evidence="2 3">
    <name type="scientific">Siminovitchia terrae</name>
    <name type="common">Bacillus terrae</name>
    <dbReference type="NCBI Taxonomy" id="1914933"/>
    <lineage>
        <taxon>Bacteria</taxon>
        <taxon>Bacillati</taxon>
        <taxon>Bacillota</taxon>
        <taxon>Bacilli</taxon>
        <taxon>Bacillales</taxon>
        <taxon>Bacillaceae</taxon>
        <taxon>Siminovitchia</taxon>
    </lineage>
</organism>
<name>A0A429X8R8_SIMTE</name>
<dbReference type="OrthoDB" id="1947780at2"/>
<dbReference type="EMBL" id="QYTW02000008">
    <property type="protein sequence ID" value="RST59786.1"/>
    <property type="molecule type" value="Genomic_DNA"/>
</dbReference>
<keyword evidence="1" id="KW-0812">Transmembrane</keyword>
<protein>
    <recommendedName>
        <fullName evidence="4">Carboxypeptidase regulatory-like domain-containing protein</fullName>
    </recommendedName>
</protein>
<dbReference type="Proteomes" id="UP000287296">
    <property type="component" value="Unassembled WGS sequence"/>
</dbReference>
<comment type="caution">
    <text evidence="2">The sequence shown here is derived from an EMBL/GenBank/DDBJ whole genome shotgun (WGS) entry which is preliminary data.</text>
</comment>
<dbReference type="AlphaFoldDB" id="A0A429X8R8"/>
<dbReference type="Gene3D" id="1.25.40.10">
    <property type="entry name" value="Tetratricopeptide repeat domain"/>
    <property type="match status" value="2"/>
</dbReference>
<dbReference type="SUPFAM" id="SSF48452">
    <property type="entry name" value="TPR-like"/>
    <property type="match status" value="1"/>
</dbReference>
<keyword evidence="1" id="KW-1133">Transmembrane helix</keyword>
<dbReference type="InterPro" id="IPR013784">
    <property type="entry name" value="Carb-bd-like_fold"/>
</dbReference>
<accession>A0A429X8R8</accession>